<reference evidence="4 5" key="1">
    <citation type="submission" date="2018-01" db="EMBL/GenBank/DDBJ databases">
        <title>Genome Sequencing and Assembly of Anaerobacter polyendosporus strain CT4.</title>
        <authorList>
            <person name="Tachaapaikoon C."/>
            <person name="Sutheeworapong S."/>
            <person name="Jenjaroenpun P."/>
            <person name="Wongsurawat T."/>
            <person name="Nookeaw I."/>
            <person name="Cheawchanlertfa P."/>
            <person name="Kosugi A."/>
            <person name="Cheevadhanarak S."/>
            <person name="Ratanakhanokchai K."/>
        </authorList>
    </citation>
    <scope>NUCLEOTIDE SEQUENCE [LARGE SCALE GENOMIC DNA]</scope>
    <source>
        <strain evidence="4 5">CT4</strain>
    </source>
</reference>
<comment type="function">
    <text evidence="1">Probable aspartic protease that is responsible for the proteolytic cleavage of the RNA polymerase sigma E factor (SigE/spoIIGB) to yield the active peptide in the mother cell during sporulation. Responds to a signal from the forespore that is triggered by the extracellular signal protein SpoIIR.</text>
</comment>
<keyword evidence="1" id="KW-0749">Sporulation</keyword>
<feature type="transmembrane region" description="Helical" evidence="3">
    <location>
        <begin position="134"/>
        <end position="153"/>
    </location>
</feature>
<keyword evidence="1" id="KW-0064">Aspartyl protease</keyword>
<dbReference type="GO" id="GO:0004190">
    <property type="term" value="F:aspartic-type endopeptidase activity"/>
    <property type="evidence" value="ECO:0007669"/>
    <property type="project" value="UniProtKB-KW"/>
</dbReference>
<dbReference type="GO" id="GO:0005886">
    <property type="term" value="C:plasma membrane"/>
    <property type="evidence" value="ECO:0007669"/>
    <property type="project" value="UniProtKB-SubCell"/>
</dbReference>
<evidence type="ECO:0000256" key="3">
    <source>
        <dbReference type="SAM" id="Phobius"/>
    </source>
</evidence>
<dbReference type="KEGG" id="cmah:C1I91_20045"/>
<comment type="subcellular location">
    <subcellularLocation>
        <location evidence="1">Cell membrane</location>
    </subcellularLocation>
</comment>
<dbReference type="AlphaFoldDB" id="A0A410DXT7"/>
<dbReference type="PIRSF" id="PIRSF018571">
    <property type="entry name" value="SpoIIGA"/>
    <property type="match status" value="1"/>
</dbReference>
<sequence>MFLRSEFMKVYVDVILVENFIINLFLITVTFQTIRVKFSFSRAALGSIVGAFYTLLYFFPSLSLAVSLPIRVVFPLIMLYITLGKFRLSVLIKSTGIFLLWSILLCGFIFAFSLMNNPYDFSSAFKLNNIYLKYMLIAFMIIYVFAYRAIIFIRDRKIITDFFYEIEFSDNCNDYRIKAFLDSGNELTEPATTLPVILINKNYLEGFNEEGKNSFVVPYKVINGGKGSLEGFRINQVRLYKDNKLLSTKDAVICLCKDQFSPYDDYGALLSRGVL</sequence>
<keyword evidence="1" id="KW-1003">Cell membrane</keyword>
<evidence type="ECO:0000256" key="2">
    <source>
        <dbReference type="PIRSR" id="PIRSR018571-1"/>
    </source>
</evidence>
<dbReference type="EMBL" id="CP025746">
    <property type="protein sequence ID" value="QAA33732.1"/>
    <property type="molecule type" value="Genomic_DNA"/>
</dbReference>
<dbReference type="GO" id="GO:0030435">
    <property type="term" value="P:sporulation resulting in formation of a cellular spore"/>
    <property type="evidence" value="ECO:0007669"/>
    <property type="project" value="UniProtKB-KW"/>
</dbReference>
<protein>
    <recommendedName>
        <fullName evidence="1">Sporulation sigma-E factor-processing peptidase</fullName>
        <ecNumber evidence="1">3.4.23.-</ecNumber>
    </recommendedName>
    <alternativeName>
        <fullName evidence="1">Membrane-associated aspartic protease</fullName>
    </alternativeName>
    <alternativeName>
        <fullName evidence="1">Stage II sporulation protein GA</fullName>
    </alternativeName>
</protein>
<evidence type="ECO:0000256" key="1">
    <source>
        <dbReference type="PIRNR" id="PIRNR018571"/>
    </source>
</evidence>
<name>A0A410DXT7_9CLOT</name>
<feature type="transmembrane region" description="Helical" evidence="3">
    <location>
        <begin position="12"/>
        <end position="31"/>
    </location>
</feature>
<keyword evidence="1 3" id="KW-0472">Membrane</keyword>
<evidence type="ECO:0000313" key="5">
    <source>
        <dbReference type="Proteomes" id="UP000286268"/>
    </source>
</evidence>
<dbReference type="GO" id="GO:0006508">
    <property type="term" value="P:proteolysis"/>
    <property type="evidence" value="ECO:0007669"/>
    <property type="project" value="UniProtKB-KW"/>
</dbReference>
<comment type="similarity">
    <text evidence="1">Belongs to the peptidase U4 family.</text>
</comment>
<feature type="transmembrane region" description="Helical" evidence="3">
    <location>
        <begin position="43"/>
        <end position="59"/>
    </location>
</feature>
<feature type="transmembrane region" description="Helical" evidence="3">
    <location>
        <begin position="65"/>
        <end position="83"/>
    </location>
</feature>
<organism evidence="4 5">
    <name type="scientific">Clostridium manihotivorum</name>
    <dbReference type="NCBI Taxonomy" id="2320868"/>
    <lineage>
        <taxon>Bacteria</taxon>
        <taxon>Bacillati</taxon>
        <taxon>Bacillota</taxon>
        <taxon>Clostridia</taxon>
        <taxon>Eubacteriales</taxon>
        <taxon>Clostridiaceae</taxon>
        <taxon>Clostridium</taxon>
    </lineage>
</organism>
<dbReference type="Proteomes" id="UP000286268">
    <property type="component" value="Chromosome"/>
</dbReference>
<gene>
    <name evidence="4" type="ORF">C1I91_20045</name>
</gene>
<evidence type="ECO:0000313" key="4">
    <source>
        <dbReference type="EMBL" id="QAA33732.1"/>
    </source>
</evidence>
<keyword evidence="3" id="KW-1133">Transmembrane helix</keyword>
<keyword evidence="5" id="KW-1185">Reference proteome</keyword>
<accession>A0A410DXT7</accession>
<feature type="transmembrane region" description="Helical" evidence="3">
    <location>
        <begin position="95"/>
        <end position="114"/>
    </location>
</feature>
<dbReference type="EC" id="3.4.23.-" evidence="1"/>
<dbReference type="OrthoDB" id="2690199at2"/>
<keyword evidence="1" id="KW-0378">Hydrolase</keyword>
<dbReference type="Pfam" id="PF03419">
    <property type="entry name" value="Peptidase_U4"/>
    <property type="match status" value="1"/>
</dbReference>
<dbReference type="InterPro" id="IPR005081">
    <property type="entry name" value="SpoIIGA"/>
</dbReference>
<feature type="active site" evidence="2">
    <location>
        <position position="182"/>
    </location>
</feature>
<proteinExistence type="inferred from homology"/>
<keyword evidence="1" id="KW-0645">Protease</keyword>
<keyword evidence="3" id="KW-0812">Transmembrane</keyword>
<dbReference type="GO" id="GO:0030436">
    <property type="term" value="P:asexual sporulation"/>
    <property type="evidence" value="ECO:0007669"/>
    <property type="project" value="InterPro"/>
</dbReference>